<dbReference type="GO" id="GO:0042823">
    <property type="term" value="P:pyridoxal phosphate biosynthetic process"/>
    <property type="evidence" value="ECO:0007669"/>
    <property type="project" value="UniProtKB-UniRule"/>
</dbReference>
<feature type="binding site" evidence="6 8">
    <location>
        <begin position="134"/>
        <end position="135"/>
    </location>
    <ligand>
        <name>L-glutamine</name>
        <dbReference type="ChEBI" id="CHEBI:58359"/>
    </ligand>
</feature>
<dbReference type="PATRIC" id="fig|55758.3.peg.734"/>
<organism evidence="9 10">
    <name type="scientific">Methanobrevibacter filiformis</name>
    <dbReference type="NCBI Taxonomy" id="55758"/>
    <lineage>
        <taxon>Archaea</taxon>
        <taxon>Methanobacteriati</taxon>
        <taxon>Methanobacteriota</taxon>
        <taxon>Methanomada group</taxon>
        <taxon>Methanobacteria</taxon>
        <taxon>Methanobacteriales</taxon>
        <taxon>Methanobacteriaceae</taxon>
        <taxon>Methanobrevibacter</taxon>
    </lineage>
</organism>
<feature type="binding site" evidence="6 8">
    <location>
        <begin position="53"/>
        <end position="55"/>
    </location>
    <ligand>
        <name>L-glutamine</name>
        <dbReference type="ChEBI" id="CHEBI:58359"/>
    </ligand>
</feature>
<dbReference type="GO" id="GO:0036381">
    <property type="term" value="F:pyridoxal 5'-phosphate synthase (glutamine hydrolysing) activity"/>
    <property type="evidence" value="ECO:0007669"/>
    <property type="project" value="UniProtKB-UniRule"/>
</dbReference>
<dbReference type="PROSITE" id="PS51273">
    <property type="entry name" value="GATASE_TYPE_1"/>
    <property type="match status" value="1"/>
</dbReference>
<dbReference type="InterPro" id="IPR002161">
    <property type="entry name" value="PdxT/SNO"/>
</dbReference>
<evidence type="ECO:0000313" key="9">
    <source>
        <dbReference type="EMBL" id="KZX15354.1"/>
    </source>
</evidence>
<evidence type="ECO:0000256" key="1">
    <source>
        <dbReference type="ARBA" id="ARBA00022801"/>
    </source>
</evidence>
<feature type="active site" description="Nucleophile" evidence="6 7">
    <location>
        <position position="82"/>
    </location>
</feature>
<dbReference type="GO" id="GO:1903600">
    <property type="term" value="C:glutaminase complex"/>
    <property type="evidence" value="ECO:0007669"/>
    <property type="project" value="TreeGrafter"/>
</dbReference>
<evidence type="ECO:0000256" key="2">
    <source>
        <dbReference type="ARBA" id="ARBA00022898"/>
    </source>
</evidence>
<dbReference type="NCBIfam" id="TIGR03800">
    <property type="entry name" value="PLP_synth_Pdx2"/>
    <property type="match status" value="1"/>
</dbReference>
<sequence length="195" mass="21845">MKTIGVLNLQGAVSEHFDMMKIAIERTNLDFEIKSVRYAEEVANCDGIIISGGESTVIGKLIAERGIGEVIKNQNIPIFGTCAGMVLMAKKVDYDQPILNLMDYEVKRNAFGSQKDSFEKEIEILGDKFQGVFIRAPAIEKVYNVDSSNSSKIEILSEIDNKIIAIKQGKNIALSFHPELTNDTRLHEYYLREVL</sequence>
<gene>
    <name evidence="6 9" type="primary">pdxT</name>
    <name evidence="9" type="ORF">MBFIL_06550</name>
</gene>
<keyword evidence="10" id="KW-1185">Reference proteome</keyword>
<keyword evidence="1 6" id="KW-0378">Hydrolase</keyword>
<comment type="caution">
    <text evidence="9">The sequence shown here is derived from an EMBL/GenBank/DDBJ whole genome shotgun (WGS) entry which is preliminary data.</text>
</comment>
<dbReference type="FunFam" id="3.40.50.880:FF:000010">
    <property type="entry name" value="uncharacterized protein LOC100176842 isoform X2"/>
    <property type="match status" value="1"/>
</dbReference>
<comment type="pathway">
    <text evidence="6">Cofactor biosynthesis; pyridoxal 5'-phosphate biosynthesis.</text>
</comment>
<feature type="binding site" evidence="6 8">
    <location>
        <position position="108"/>
    </location>
    <ligand>
        <name>L-glutamine</name>
        <dbReference type="ChEBI" id="CHEBI:58359"/>
    </ligand>
</feature>
<evidence type="ECO:0000256" key="7">
    <source>
        <dbReference type="PIRSR" id="PIRSR005639-1"/>
    </source>
</evidence>
<evidence type="ECO:0000256" key="4">
    <source>
        <dbReference type="ARBA" id="ARBA00023239"/>
    </source>
</evidence>
<keyword evidence="9" id="KW-0808">Transferase</keyword>
<dbReference type="GO" id="GO:0005829">
    <property type="term" value="C:cytosol"/>
    <property type="evidence" value="ECO:0007669"/>
    <property type="project" value="TreeGrafter"/>
</dbReference>
<dbReference type="Pfam" id="PF01174">
    <property type="entry name" value="SNO"/>
    <property type="match status" value="1"/>
</dbReference>
<comment type="function">
    <text evidence="6">Catalyzes the hydrolysis of glutamine to glutamate and ammonia as part of the biosynthesis of pyridoxal 5'-phosphate. The resulting ammonia molecule is channeled to the active site of PdxS.</text>
</comment>
<keyword evidence="2 6" id="KW-0663">Pyridoxal phosphate</keyword>
<dbReference type="InterPro" id="IPR029062">
    <property type="entry name" value="Class_I_gatase-like"/>
</dbReference>
<dbReference type="STRING" id="55758.MBFIL_06550"/>
<dbReference type="EC" id="3.5.1.2" evidence="6"/>
<dbReference type="Gene3D" id="3.40.50.880">
    <property type="match status" value="1"/>
</dbReference>
<dbReference type="PANTHER" id="PTHR31559">
    <property type="entry name" value="PYRIDOXAL 5'-PHOSPHATE SYNTHASE SUBUNIT SNO"/>
    <property type="match status" value="1"/>
</dbReference>
<dbReference type="PANTHER" id="PTHR31559:SF0">
    <property type="entry name" value="PYRIDOXAL 5'-PHOSPHATE SYNTHASE SUBUNIT SNO1-RELATED"/>
    <property type="match status" value="1"/>
</dbReference>
<keyword evidence="3 6" id="KW-0315">Glutamine amidotransferase</keyword>
<dbReference type="EMBL" id="LWMT01000098">
    <property type="protein sequence ID" value="KZX15354.1"/>
    <property type="molecule type" value="Genomic_DNA"/>
</dbReference>
<dbReference type="SUPFAM" id="SSF52317">
    <property type="entry name" value="Class I glutamine amidotransferase-like"/>
    <property type="match status" value="1"/>
</dbReference>
<dbReference type="RefSeq" id="WP_066971487.1">
    <property type="nucleotide sequence ID" value="NZ_LWMT01000098.1"/>
</dbReference>
<dbReference type="HAMAP" id="MF_01615">
    <property type="entry name" value="PdxT"/>
    <property type="match status" value="1"/>
</dbReference>
<feature type="active site" description="Charge relay system" evidence="6 7">
    <location>
        <position position="179"/>
    </location>
</feature>
<dbReference type="EC" id="4.3.3.6" evidence="6"/>
<feature type="active site" description="Charge relay system" evidence="6 7">
    <location>
        <position position="177"/>
    </location>
</feature>
<dbReference type="PIRSF" id="PIRSF005639">
    <property type="entry name" value="Glut_amidoT_SNO"/>
    <property type="match status" value="1"/>
</dbReference>
<dbReference type="AlphaFoldDB" id="A0A166D9S2"/>
<comment type="subunit">
    <text evidence="6">In the presence of PdxS, forms a dodecamer of heterodimers. Only shows activity in the heterodimer.</text>
</comment>
<accession>A0A166D9S2</accession>
<comment type="catalytic activity">
    <reaction evidence="5 6">
        <text>L-glutamine + H2O = L-glutamate + NH4(+)</text>
        <dbReference type="Rhea" id="RHEA:15889"/>
        <dbReference type="ChEBI" id="CHEBI:15377"/>
        <dbReference type="ChEBI" id="CHEBI:28938"/>
        <dbReference type="ChEBI" id="CHEBI:29985"/>
        <dbReference type="ChEBI" id="CHEBI:58359"/>
        <dbReference type="EC" id="3.5.1.2"/>
    </reaction>
</comment>
<comment type="similarity">
    <text evidence="6">Belongs to the glutaminase PdxT/SNO family.</text>
</comment>
<dbReference type="GO" id="GO:0008614">
    <property type="term" value="P:pyridoxine metabolic process"/>
    <property type="evidence" value="ECO:0007669"/>
    <property type="project" value="TreeGrafter"/>
</dbReference>
<proteinExistence type="inferred from homology"/>
<dbReference type="UniPathway" id="UPA00245"/>
<keyword evidence="4 6" id="KW-0456">Lyase</keyword>
<reference evidence="9 10" key="1">
    <citation type="submission" date="2016-04" db="EMBL/GenBank/DDBJ databases">
        <title>Genome sequence of Methanobrevibacter filiformis DSM 11501.</title>
        <authorList>
            <person name="Poehlein A."/>
            <person name="Seedorf H."/>
            <person name="Daniel R."/>
        </authorList>
    </citation>
    <scope>NUCLEOTIDE SEQUENCE [LARGE SCALE GENOMIC DNA]</scope>
    <source>
        <strain evidence="9 10">DSM 11501</strain>
    </source>
</reference>
<dbReference type="PROSITE" id="PS51130">
    <property type="entry name" value="PDXT_SNO_2"/>
    <property type="match status" value="1"/>
</dbReference>
<dbReference type="CDD" id="cd01749">
    <property type="entry name" value="GATase1_PB"/>
    <property type="match status" value="1"/>
</dbReference>
<dbReference type="GO" id="GO:0016740">
    <property type="term" value="F:transferase activity"/>
    <property type="evidence" value="ECO:0007669"/>
    <property type="project" value="UniProtKB-KW"/>
</dbReference>
<dbReference type="GO" id="GO:0006543">
    <property type="term" value="P:L-glutamine catabolic process"/>
    <property type="evidence" value="ECO:0007669"/>
    <property type="project" value="UniProtKB-UniRule"/>
</dbReference>
<name>A0A166D9S2_9EURY</name>
<evidence type="ECO:0000256" key="8">
    <source>
        <dbReference type="PIRSR" id="PIRSR005639-2"/>
    </source>
</evidence>
<evidence type="ECO:0000256" key="3">
    <source>
        <dbReference type="ARBA" id="ARBA00022962"/>
    </source>
</evidence>
<evidence type="ECO:0000256" key="5">
    <source>
        <dbReference type="ARBA" id="ARBA00049534"/>
    </source>
</evidence>
<evidence type="ECO:0000256" key="6">
    <source>
        <dbReference type="HAMAP-Rule" id="MF_01615"/>
    </source>
</evidence>
<dbReference type="GO" id="GO:0004359">
    <property type="term" value="F:glutaminase activity"/>
    <property type="evidence" value="ECO:0007669"/>
    <property type="project" value="UniProtKB-UniRule"/>
</dbReference>
<comment type="catalytic activity">
    <reaction evidence="6">
        <text>aldehydo-D-ribose 5-phosphate + D-glyceraldehyde 3-phosphate + L-glutamine = pyridoxal 5'-phosphate + L-glutamate + phosphate + 3 H2O + H(+)</text>
        <dbReference type="Rhea" id="RHEA:31507"/>
        <dbReference type="ChEBI" id="CHEBI:15377"/>
        <dbReference type="ChEBI" id="CHEBI:15378"/>
        <dbReference type="ChEBI" id="CHEBI:29985"/>
        <dbReference type="ChEBI" id="CHEBI:43474"/>
        <dbReference type="ChEBI" id="CHEBI:58273"/>
        <dbReference type="ChEBI" id="CHEBI:58359"/>
        <dbReference type="ChEBI" id="CHEBI:59776"/>
        <dbReference type="ChEBI" id="CHEBI:597326"/>
        <dbReference type="EC" id="4.3.3.6"/>
    </reaction>
</comment>
<dbReference type="OrthoDB" id="26717at2157"/>
<evidence type="ECO:0000313" key="10">
    <source>
        <dbReference type="Proteomes" id="UP000077066"/>
    </source>
</evidence>
<protein>
    <recommendedName>
        <fullName evidence="6">Pyridoxal 5'-phosphate synthase subunit PdxT</fullName>
        <ecNumber evidence="6">4.3.3.6</ecNumber>
    </recommendedName>
    <alternativeName>
        <fullName evidence="6">Pdx2</fullName>
    </alternativeName>
    <alternativeName>
        <fullName evidence="6">Pyridoxal 5'-phosphate synthase glutaminase subunit</fullName>
        <ecNumber evidence="6">3.5.1.2</ecNumber>
    </alternativeName>
</protein>
<dbReference type="Proteomes" id="UP000077066">
    <property type="component" value="Unassembled WGS sequence"/>
</dbReference>